<dbReference type="SUPFAM" id="SSF53335">
    <property type="entry name" value="S-adenosyl-L-methionine-dependent methyltransferases"/>
    <property type="match status" value="1"/>
</dbReference>
<feature type="domain" description="SAM-dependent MTase RsmB/NOP-type" evidence="6">
    <location>
        <begin position="137"/>
        <end position="390"/>
    </location>
</feature>
<dbReference type="GO" id="GO:0003723">
    <property type="term" value="F:RNA binding"/>
    <property type="evidence" value="ECO:0007669"/>
    <property type="project" value="UniProtKB-UniRule"/>
</dbReference>
<dbReference type="CDD" id="cd02440">
    <property type="entry name" value="AdoMet_MTases"/>
    <property type="match status" value="1"/>
</dbReference>
<evidence type="ECO:0000313" key="8">
    <source>
        <dbReference type="Proteomes" id="UP000436522"/>
    </source>
</evidence>
<evidence type="ECO:0000256" key="2">
    <source>
        <dbReference type="ARBA" id="ARBA00022679"/>
    </source>
</evidence>
<dbReference type="GO" id="GO:0001510">
    <property type="term" value="P:RNA methylation"/>
    <property type="evidence" value="ECO:0007669"/>
    <property type="project" value="InterPro"/>
</dbReference>
<keyword evidence="8" id="KW-1185">Reference proteome</keyword>
<accession>A0A640VKK3</accession>
<dbReference type="PRINTS" id="PR02008">
    <property type="entry name" value="RCMTFAMILY"/>
</dbReference>
<dbReference type="InterPro" id="IPR023267">
    <property type="entry name" value="RCMT"/>
</dbReference>
<feature type="binding site" evidence="5">
    <location>
        <position position="291"/>
    </location>
    <ligand>
        <name>S-adenosyl-L-methionine</name>
        <dbReference type="ChEBI" id="CHEBI:59789"/>
    </ligand>
</feature>
<comment type="caution">
    <text evidence="7">The sequence shown here is derived from an EMBL/GenBank/DDBJ whole genome shotgun (WGS) entry which is preliminary data.</text>
</comment>
<reference evidence="7 8" key="1">
    <citation type="submission" date="2019-12" db="EMBL/GenBank/DDBJ databases">
        <title>Roseobacter cerasinus sp. nov., isolated from seawater around aquaculture.</title>
        <authorList>
            <person name="Muramatsu S."/>
            <person name="Takabe Y."/>
            <person name="Mori K."/>
            <person name="Takaichi S."/>
            <person name="Hanada S."/>
        </authorList>
    </citation>
    <scope>NUCLEOTIDE SEQUENCE [LARGE SCALE GENOMIC DNA]</scope>
    <source>
        <strain evidence="7 8">AI77</strain>
    </source>
</reference>
<dbReference type="InterPro" id="IPR049560">
    <property type="entry name" value="MeTrfase_RsmB-F_NOP2_cat"/>
</dbReference>
<proteinExistence type="inferred from homology"/>
<feature type="active site" description="Nucleophile" evidence="5">
    <location>
        <position position="344"/>
    </location>
</feature>
<keyword evidence="1 5" id="KW-0489">Methyltransferase</keyword>
<keyword evidence="2 5" id="KW-0808">Transferase</keyword>
<evidence type="ECO:0000259" key="6">
    <source>
        <dbReference type="PROSITE" id="PS51686"/>
    </source>
</evidence>
<evidence type="ECO:0000256" key="4">
    <source>
        <dbReference type="ARBA" id="ARBA00022884"/>
    </source>
</evidence>
<dbReference type="PROSITE" id="PS51686">
    <property type="entry name" value="SAM_MT_RSMB_NOP"/>
    <property type="match status" value="1"/>
</dbReference>
<dbReference type="Gene3D" id="3.30.70.1170">
    <property type="entry name" value="Sun protein, domain 3"/>
    <property type="match status" value="1"/>
</dbReference>
<dbReference type="RefSeq" id="WP_159974202.1">
    <property type="nucleotide sequence ID" value="NZ_BLIV01000001.1"/>
</dbReference>
<dbReference type="Pfam" id="PF01189">
    <property type="entry name" value="Methyltr_RsmB-F"/>
    <property type="match status" value="1"/>
</dbReference>
<dbReference type="Gene3D" id="3.40.50.150">
    <property type="entry name" value="Vaccinia Virus protein VP39"/>
    <property type="match status" value="1"/>
</dbReference>
<protein>
    <submittedName>
        <fullName evidence="7">SAM-dependent methyltransferase</fullName>
    </submittedName>
</protein>
<evidence type="ECO:0000313" key="7">
    <source>
        <dbReference type="EMBL" id="GFE48277.1"/>
    </source>
</evidence>
<dbReference type="PANTHER" id="PTHR22807:SF53">
    <property type="entry name" value="RIBOSOMAL RNA SMALL SUBUNIT METHYLTRANSFERASE B-RELATED"/>
    <property type="match status" value="1"/>
</dbReference>
<keyword evidence="4 5" id="KW-0694">RNA-binding</keyword>
<organism evidence="7 8">
    <name type="scientific">Roseobacter cerasinus</name>
    <dbReference type="NCBI Taxonomy" id="2602289"/>
    <lineage>
        <taxon>Bacteria</taxon>
        <taxon>Pseudomonadati</taxon>
        <taxon>Pseudomonadota</taxon>
        <taxon>Alphaproteobacteria</taxon>
        <taxon>Rhodobacterales</taxon>
        <taxon>Roseobacteraceae</taxon>
        <taxon>Roseobacter</taxon>
    </lineage>
</organism>
<evidence type="ECO:0000256" key="5">
    <source>
        <dbReference type="PROSITE-ProRule" id="PRU01023"/>
    </source>
</evidence>
<keyword evidence="3 5" id="KW-0949">S-adenosyl-L-methionine</keyword>
<dbReference type="PANTHER" id="PTHR22807">
    <property type="entry name" value="NOP2 YEAST -RELATED NOL1/NOP2/FMU SUN DOMAIN-CONTAINING"/>
    <property type="match status" value="1"/>
</dbReference>
<sequence>MTPAARISAAIDLMDRIQAGEVADRALADWGRKNRYAGSKDRAAIGDIVYDVLRQKQSLASLGGGETGRALLLGYIRASGTDPRSVFGADRYAPPQLTEDELAADPPAQDLLREGSDFPEWLWPDLLRSHGDQALPIARALRHRAPVHLRVNLQRLSRSDAITSLAEEGIDSEPLSLSPSALTVVGGARKIRTATAYLSGAVELQDASSQAVADLVPLKQGESMLDYCAGAGGKVLAVAGRTAGTFFAHDVDPRRMKDLPDRARRAGVRVRQVTLEDIEQGQRRFDTVLIDAPCSGSGSWRRDPQGKWLLTPDKLGHILNLQKEILDRAIKLVKRRGHLVYATCSLLDRENDVQIKEFLTRTPDVSIIVERRFTPVSESDGFYCSVLRRD</sequence>
<dbReference type="AlphaFoldDB" id="A0A640VKK3"/>
<evidence type="ECO:0000256" key="3">
    <source>
        <dbReference type="ARBA" id="ARBA00022691"/>
    </source>
</evidence>
<gene>
    <name evidence="7" type="ORF">So717_00300</name>
</gene>
<dbReference type="GO" id="GO:0008173">
    <property type="term" value="F:RNA methyltransferase activity"/>
    <property type="evidence" value="ECO:0007669"/>
    <property type="project" value="InterPro"/>
</dbReference>
<dbReference type="InterPro" id="IPR054728">
    <property type="entry name" value="RsmB-like_ferredoxin"/>
</dbReference>
<evidence type="ECO:0000256" key="1">
    <source>
        <dbReference type="ARBA" id="ARBA00022603"/>
    </source>
</evidence>
<comment type="similarity">
    <text evidence="5">Belongs to the class I-like SAM-binding methyltransferase superfamily. RsmB/NOP family.</text>
</comment>
<name>A0A640VKK3_9RHOB</name>
<dbReference type="EMBL" id="BLIV01000001">
    <property type="protein sequence ID" value="GFE48277.1"/>
    <property type="molecule type" value="Genomic_DNA"/>
</dbReference>
<dbReference type="Pfam" id="PF22458">
    <property type="entry name" value="RsmF-B_ferredox"/>
    <property type="match status" value="1"/>
</dbReference>
<dbReference type="Proteomes" id="UP000436522">
    <property type="component" value="Unassembled WGS sequence"/>
</dbReference>
<dbReference type="InterPro" id="IPR001678">
    <property type="entry name" value="MeTrfase_RsmB-F_NOP2_dom"/>
</dbReference>
<feature type="binding site" evidence="5">
    <location>
        <position position="250"/>
    </location>
    <ligand>
        <name>S-adenosyl-L-methionine</name>
        <dbReference type="ChEBI" id="CHEBI:59789"/>
    </ligand>
</feature>
<dbReference type="InterPro" id="IPR029063">
    <property type="entry name" value="SAM-dependent_MTases_sf"/>
</dbReference>
<dbReference type="OrthoDB" id="9810297at2"/>
<comment type="caution">
    <text evidence="5">Lacks conserved residue(s) required for the propagation of feature annotation.</text>
</comment>